<feature type="compositionally biased region" description="Low complexity" evidence="4">
    <location>
        <begin position="508"/>
        <end position="520"/>
    </location>
</feature>
<feature type="compositionally biased region" description="Low complexity" evidence="4">
    <location>
        <begin position="230"/>
        <end position="245"/>
    </location>
</feature>
<dbReference type="SMART" id="SM00312">
    <property type="entry name" value="PX"/>
    <property type="match status" value="1"/>
</dbReference>
<dbReference type="InterPro" id="IPR035550">
    <property type="entry name" value="Bem1/Scd2_PX"/>
</dbReference>
<dbReference type="EMBL" id="KN818229">
    <property type="protein sequence ID" value="KIL68202.1"/>
    <property type="molecule type" value="Genomic_DNA"/>
</dbReference>
<organism evidence="7 8">
    <name type="scientific">Amanita muscaria (strain Koide BX008)</name>
    <dbReference type="NCBI Taxonomy" id="946122"/>
    <lineage>
        <taxon>Eukaryota</taxon>
        <taxon>Fungi</taxon>
        <taxon>Dikarya</taxon>
        <taxon>Basidiomycota</taxon>
        <taxon>Agaricomycotina</taxon>
        <taxon>Agaricomycetes</taxon>
        <taxon>Agaricomycetidae</taxon>
        <taxon>Agaricales</taxon>
        <taxon>Pluteineae</taxon>
        <taxon>Amanitaceae</taxon>
        <taxon>Amanita</taxon>
    </lineage>
</organism>
<dbReference type="GO" id="GO:0005737">
    <property type="term" value="C:cytoplasm"/>
    <property type="evidence" value="ECO:0007669"/>
    <property type="project" value="TreeGrafter"/>
</dbReference>
<dbReference type="Gene3D" id="2.30.30.40">
    <property type="entry name" value="SH3 Domains"/>
    <property type="match status" value="2"/>
</dbReference>
<dbReference type="SUPFAM" id="SSF64268">
    <property type="entry name" value="PX domain"/>
    <property type="match status" value="1"/>
</dbReference>
<feature type="compositionally biased region" description="Polar residues" evidence="4">
    <location>
        <begin position="482"/>
        <end position="496"/>
    </location>
</feature>
<dbReference type="GO" id="GO:0000747">
    <property type="term" value="P:conjugation with cellular fusion"/>
    <property type="evidence" value="ECO:0007669"/>
    <property type="project" value="TreeGrafter"/>
</dbReference>
<evidence type="ECO:0000259" key="5">
    <source>
        <dbReference type="PROSITE" id="PS50002"/>
    </source>
</evidence>
<accession>A0A0C2X235</accession>
<dbReference type="AlphaFoldDB" id="A0A0C2X235"/>
<dbReference type="Gene3D" id="3.10.20.90">
    <property type="entry name" value="Phosphatidylinositol 3-kinase Catalytic Subunit, Chain A, domain 1"/>
    <property type="match status" value="1"/>
</dbReference>
<feature type="region of interest" description="Disordered" evidence="4">
    <location>
        <begin position="227"/>
        <end position="261"/>
    </location>
</feature>
<dbReference type="FunCoup" id="A0A0C2X235">
    <property type="interactions" value="107"/>
</dbReference>
<dbReference type="Gene3D" id="3.30.1520.10">
    <property type="entry name" value="Phox-like domain"/>
    <property type="match status" value="1"/>
</dbReference>
<dbReference type="SMART" id="SM00326">
    <property type="entry name" value="SH3"/>
    <property type="match status" value="2"/>
</dbReference>
<evidence type="ECO:0000256" key="4">
    <source>
        <dbReference type="SAM" id="MobiDB-lite"/>
    </source>
</evidence>
<sequence length="667" mass="74166">MKSLRKSLTGGGRDSHTHRPLISTPVPLPSVSKPPSSILPPSKVIRAISAYRPQAPQELPFQKGDFFYVLNDDGGQWYEAHNPVTGSRGLVPRNMFEEFNKSVSPYGSFSLPSLQLPATPRGTKIQVYYAIVQHDFVAERQDELDAKRGEAITVVAQSNREWFVAKPIGKLGRPGLIPVAFVQIHDPMTGQPIENVEELIDSGALPKVDEWKRAMITYKQNSITLGVIESPTSTPSPRMPTSSEPDIQVEGPTPTKPIYPPESSLVPPSDCLPDGMLLSAEVVSFHHEMNEYWFRVDAVFQPYGSVEENLPSAKRLILFRAYTDFYDFQVSLLETFPHEAGRVPPHPRVLPYMPGPAEEVDDGLTANRREELDVYIRNLCDLSKDGYRYILEHIVIRQFLALKPGDIENVVKPRVDELEALPPSIRQGDYPANGLQDRFSKLKVHSNGRAKSDASEYEDDEGYAPSPKVPPKYGDGERRPSQESTTRLHSQLQGNHQRAESAASFYPTSSYVHSRSRSTSPQQFDSPGNDSTYQSNYAAVQHPNHQSGSYTHAPKPSISSSHTTSSRSRSQAMAAPNINSPPISAANPQTAFVKIKIFNTASDDLIAIRVHPRVSHAELMHKVNARLGSEVAVLKFRDSMNSFVGLASDEDLRVWMETADKHVLFAE</sequence>
<dbReference type="InParanoid" id="A0A0C2X235"/>
<feature type="region of interest" description="Disordered" evidence="4">
    <location>
        <begin position="441"/>
        <end position="585"/>
    </location>
</feature>
<dbReference type="Pfam" id="PF00018">
    <property type="entry name" value="SH3_1"/>
    <property type="match status" value="2"/>
</dbReference>
<keyword evidence="8" id="KW-1185">Reference proteome</keyword>
<dbReference type="CDD" id="cd11879">
    <property type="entry name" value="SH3_Bem1p_2"/>
    <property type="match status" value="1"/>
</dbReference>
<dbReference type="PANTHER" id="PTHR15706">
    <property type="entry name" value="SH3 MULTIPLE DOMAIN"/>
    <property type="match status" value="1"/>
</dbReference>
<dbReference type="PROSITE" id="PS50195">
    <property type="entry name" value="PX"/>
    <property type="match status" value="1"/>
</dbReference>
<protein>
    <submittedName>
        <fullName evidence="7">Uncharacterized protein</fullName>
    </submittedName>
</protein>
<dbReference type="GO" id="GO:0030674">
    <property type="term" value="F:protein-macromolecule adaptor activity"/>
    <property type="evidence" value="ECO:0007669"/>
    <property type="project" value="TreeGrafter"/>
</dbReference>
<evidence type="ECO:0000256" key="3">
    <source>
        <dbReference type="PROSITE-ProRule" id="PRU00192"/>
    </source>
</evidence>
<evidence type="ECO:0000256" key="2">
    <source>
        <dbReference type="ARBA" id="ARBA00022737"/>
    </source>
</evidence>
<dbReference type="CDD" id="cd11878">
    <property type="entry name" value="SH3_Bem1p_1"/>
    <property type="match status" value="1"/>
</dbReference>
<dbReference type="Proteomes" id="UP000054549">
    <property type="component" value="Unassembled WGS sequence"/>
</dbReference>
<dbReference type="SUPFAM" id="SSF50044">
    <property type="entry name" value="SH3-domain"/>
    <property type="match status" value="2"/>
</dbReference>
<gene>
    <name evidence="7" type="ORF">M378DRAFT_72594</name>
</gene>
<dbReference type="InterPro" id="IPR036871">
    <property type="entry name" value="PX_dom_sf"/>
</dbReference>
<keyword evidence="2" id="KW-0677">Repeat</keyword>
<proteinExistence type="predicted"/>
<feature type="compositionally biased region" description="Low complexity" evidence="4">
    <location>
        <begin position="557"/>
        <end position="570"/>
    </location>
</feature>
<dbReference type="InterPro" id="IPR036028">
    <property type="entry name" value="SH3-like_dom_sf"/>
</dbReference>
<dbReference type="PANTHER" id="PTHR15706:SF2">
    <property type="entry name" value="SH3 AND PX DOMAIN-CONTAINING PROTEIN 2A"/>
    <property type="match status" value="1"/>
</dbReference>
<dbReference type="InterPro" id="IPR035548">
    <property type="entry name" value="Bem1/Scd2_SH3_1"/>
</dbReference>
<dbReference type="InterPro" id="IPR001683">
    <property type="entry name" value="PX_dom"/>
</dbReference>
<dbReference type="OrthoDB" id="548867at2759"/>
<evidence type="ECO:0000313" key="7">
    <source>
        <dbReference type="EMBL" id="KIL68202.1"/>
    </source>
</evidence>
<dbReference type="Pfam" id="PF00787">
    <property type="entry name" value="PX"/>
    <property type="match status" value="1"/>
</dbReference>
<feature type="region of interest" description="Disordered" evidence="4">
    <location>
        <begin position="1"/>
        <end position="36"/>
    </location>
</feature>
<evidence type="ECO:0000313" key="8">
    <source>
        <dbReference type="Proteomes" id="UP000054549"/>
    </source>
</evidence>
<dbReference type="CDD" id="cd06890">
    <property type="entry name" value="PX_Bem1p"/>
    <property type="match status" value="1"/>
</dbReference>
<dbReference type="SUPFAM" id="SSF54277">
    <property type="entry name" value="CAD &amp; PB1 domains"/>
    <property type="match status" value="1"/>
</dbReference>
<reference evidence="7 8" key="1">
    <citation type="submission" date="2014-04" db="EMBL/GenBank/DDBJ databases">
        <title>Evolutionary Origins and Diversification of the Mycorrhizal Mutualists.</title>
        <authorList>
            <consortium name="DOE Joint Genome Institute"/>
            <consortium name="Mycorrhizal Genomics Consortium"/>
            <person name="Kohler A."/>
            <person name="Kuo A."/>
            <person name="Nagy L.G."/>
            <person name="Floudas D."/>
            <person name="Copeland A."/>
            <person name="Barry K.W."/>
            <person name="Cichocki N."/>
            <person name="Veneault-Fourrey C."/>
            <person name="LaButti K."/>
            <person name="Lindquist E.A."/>
            <person name="Lipzen A."/>
            <person name="Lundell T."/>
            <person name="Morin E."/>
            <person name="Murat C."/>
            <person name="Riley R."/>
            <person name="Ohm R."/>
            <person name="Sun H."/>
            <person name="Tunlid A."/>
            <person name="Henrissat B."/>
            <person name="Grigoriev I.V."/>
            <person name="Hibbett D.S."/>
            <person name="Martin F."/>
        </authorList>
    </citation>
    <scope>NUCLEOTIDE SEQUENCE [LARGE SCALE GENOMIC DNA]</scope>
    <source>
        <strain evidence="7 8">Koide BX008</strain>
    </source>
</reference>
<dbReference type="GO" id="GO:0043332">
    <property type="term" value="C:mating projection tip"/>
    <property type="evidence" value="ECO:0007669"/>
    <property type="project" value="TreeGrafter"/>
</dbReference>
<evidence type="ECO:0000256" key="1">
    <source>
        <dbReference type="ARBA" id="ARBA00022443"/>
    </source>
</evidence>
<feature type="compositionally biased region" description="Polar residues" evidence="4">
    <location>
        <begin position="521"/>
        <end position="550"/>
    </location>
</feature>
<name>A0A0C2X235_AMAMK</name>
<dbReference type="InterPro" id="IPR001452">
    <property type="entry name" value="SH3_domain"/>
</dbReference>
<keyword evidence="1 3" id="KW-0728">SH3 domain</keyword>
<dbReference type="HOGENOM" id="CLU_014957_0_0_1"/>
<feature type="domain" description="SH3" evidence="5">
    <location>
        <begin position="125"/>
        <end position="187"/>
    </location>
</feature>
<feature type="domain" description="SH3" evidence="5">
    <location>
        <begin position="40"/>
        <end position="101"/>
    </location>
</feature>
<dbReference type="GO" id="GO:0035091">
    <property type="term" value="F:phosphatidylinositol binding"/>
    <property type="evidence" value="ECO:0007669"/>
    <property type="project" value="InterPro"/>
</dbReference>
<dbReference type="PROSITE" id="PS50002">
    <property type="entry name" value="SH3"/>
    <property type="match status" value="2"/>
</dbReference>
<feature type="domain" description="PX" evidence="6">
    <location>
        <begin position="272"/>
        <end position="407"/>
    </location>
</feature>
<dbReference type="InterPro" id="IPR051228">
    <property type="entry name" value="NADPH_Oxidase/PX-Domain"/>
</dbReference>
<evidence type="ECO:0000259" key="6">
    <source>
        <dbReference type="PROSITE" id="PS50195"/>
    </source>
</evidence>
<dbReference type="InterPro" id="IPR035549">
    <property type="entry name" value="Bem1/Scd2_SH3_2"/>
</dbReference>
<dbReference type="STRING" id="946122.A0A0C2X235"/>